<gene>
    <name evidence="25" type="ORF">PECUL_23A029104</name>
</gene>
<dbReference type="InterPro" id="IPR036734">
    <property type="entry name" value="Neur_chan_lig-bd_sf"/>
</dbReference>
<feature type="domain" description="Neurotransmitter-gated ion-channel ligand-binding" evidence="23">
    <location>
        <begin position="86"/>
        <end position="296"/>
    </location>
</feature>
<keyword evidence="16 22" id="KW-0407">Ion channel</keyword>
<dbReference type="AlphaFoldDB" id="A0AAD1RJ73"/>
<dbReference type="InterPro" id="IPR038050">
    <property type="entry name" value="Neuro_actylchol_rec"/>
</dbReference>
<sequence>MLAWRGSGWQTEDRCRVFVCGKVIDTLSCLSMAYPAAAANPSGFRERGGRGDQRYRDMEGLWTGALLALIWGTLLEGFVAAHDEGSLRDKLFENYSANIRPTRRHNEKVTVQVGMTLAQFISLNEKDEKLNTKVYMNLVWTDYRLTWNPKENDGITSLRISSGNVWKPDIILMNNYDGNFNMALDVDVLVESNGSVTWEPPGVFQSSCSIEVQYFPFDWQNCSMVFRSITYSAEEVTLVHAKDAQGKDITQAVIFSNTFEENGQWEIRHRSSRKNTIPTDPSYEDITFYLVIRRKPLFYIVNIIVPCVLITILAIFVFYLPPDAGEKMTLSIFALLTLTVFLLLLADKVPETSLAVPIIVNYLMFTMTLVTFSVILSVVVLNLHHRSPNTHQMPQWVRQIFILHLPRYLRIRRPKPEPSLPVLPSPRPVTAPRHADEYFIRRPESDFILPKADRYHADPYSRDMRWFLEGPSLGLTLPPDLQSTVSAIRYIAQQLQEQEDYDALKEDWQYVAMVVDRLFLWTFIIFTSLGTLTIFLDASYNLPPETPFP</sequence>
<feature type="transmembrane region" description="Helical" evidence="22">
    <location>
        <begin position="358"/>
        <end position="383"/>
    </location>
</feature>
<dbReference type="PROSITE" id="PS00236">
    <property type="entry name" value="NEUROTR_ION_CHANNEL"/>
    <property type="match status" value="1"/>
</dbReference>
<keyword evidence="12 25" id="KW-0675">Receptor</keyword>
<evidence type="ECO:0000256" key="15">
    <source>
        <dbReference type="ARBA" id="ARBA00023286"/>
    </source>
</evidence>
<name>A0AAD1RJ73_PELCU</name>
<comment type="function">
    <text evidence="1">After binding acetylcholine, the AChR responds by an extensive change in conformation that affects all subunits and leads to opening of an ion-conducting channel across the plasma membrane.</text>
</comment>
<evidence type="ECO:0000256" key="17">
    <source>
        <dbReference type="ARBA" id="ARBA00034104"/>
    </source>
</evidence>
<dbReference type="Gene3D" id="2.70.170.10">
    <property type="entry name" value="Neurotransmitter-gated ion-channel ligand-binding domain"/>
    <property type="match status" value="1"/>
</dbReference>
<comment type="catalytic activity">
    <reaction evidence="18">
        <text>K(+)(in) = K(+)(out)</text>
        <dbReference type="Rhea" id="RHEA:29463"/>
        <dbReference type="ChEBI" id="CHEBI:29103"/>
    </reaction>
</comment>
<dbReference type="InterPro" id="IPR006029">
    <property type="entry name" value="Neurotrans-gated_channel_TM"/>
</dbReference>
<dbReference type="SUPFAM" id="SSF90112">
    <property type="entry name" value="Neurotransmitter-gated ion-channel transmembrane pore"/>
    <property type="match status" value="1"/>
</dbReference>
<evidence type="ECO:0000256" key="16">
    <source>
        <dbReference type="ARBA" id="ARBA00023303"/>
    </source>
</evidence>
<keyword evidence="15" id="KW-1071">Ligand-gated ion channel</keyword>
<dbReference type="PRINTS" id="PR00254">
    <property type="entry name" value="NICOTINICR"/>
</dbReference>
<dbReference type="InterPro" id="IPR006202">
    <property type="entry name" value="Neur_chan_lig-bd"/>
</dbReference>
<evidence type="ECO:0000256" key="21">
    <source>
        <dbReference type="ARBA" id="ARBA00040199"/>
    </source>
</evidence>
<dbReference type="GO" id="GO:0045211">
    <property type="term" value="C:postsynaptic membrane"/>
    <property type="evidence" value="ECO:0007669"/>
    <property type="project" value="UniProtKB-SubCell"/>
</dbReference>
<dbReference type="Pfam" id="PF02931">
    <property type="entry name" value="Neur_chan_LBD"/>
    <property type="match status" value="1"/>
</dbReference>
<evidence type="ECO:0000256" key="9">
    <source>
        <dbReference type="ARBA" id="ARBA00023065"/>
    </source>
</evidence>
<evidence type="ECO:0000256" key="7">
    <source>
        <dbReference type="ARBA" id="ARBA00022989"/>
    </source>
</evidence>
<evidence type="ECO:0000256" key="11">
    <source>
        <dbReference type="ARBA" id="ARBA00023157"/>
    </source>
</evidence>
<evidence type="ECO:0000256" key="8">
    <source>
        <dbReference type="ARBA" id="ARBA00023018"/>
    </source>
</evidence>
<keyword evidence="11" id="KW-1015">Disulfide bond</keyword>
<evidence type="ECO:0000256" key="5">
    <source>
        <dbReference type="ARBA" id="ARBA00022692"/>
    </source>
</evidence>
<feature type="transmembrane region" description="Helical" evidence="22">
    <location>
        <begin position="328"/>
        <end position="346"/>
    </location>
</feature>
<evidence type="ECO:0000256" key="22">
    <source>
        <dbReference type="RuleBase" id="RU000687"/>
    </source>
</evidence>
<dbReference type="Proteomes" id="UP001295444">
    <property type="component" value="Chromosome 03"/>
</dbReference>
<dbReference type="NCBIfam" id="TIGR00860">
    <property type="entry name" value="LIC"/>
    <property type="match status" value="1"/>
</dbReference>
<keyword evidence="9 22" id="KW-0406">Ion transport</keyword>
<keyword evidence="13" id="KW-0325">Glycoprotein</keyword>
<dbReference type="PANTHER" id="PTHR18945">
    <property type="entry name" value="NEUROTRANSMITTER GATED ION CHANNEL"/>
    <property type="match status" value="1"/>
</dbReference>
<reference evidence="25" key="1">
    <citation type="submission" date="2022-03" db="EMBL/GenBank/DDBJ databases">
        <authorList>
            <person name="Alioto T."/>
            <person name="Alioto T."/>
            <person name="Gomez Garrido J."/>
        </authorList>
    </citation>
    <scope>NUCLEOTIDE SEQUENCE</scope>
</reference>
<dbReference type="Pfam" id="PF02932">
    <property type="entry name" value="Neur_chan_memb"/>
    <property type="match status" value="1"/>
</dbReference>
<dbReference type="SUPFAM" id="SSF63712">
    <property type="entry name" value="Nicotinic receptor ligand binding domain-like"/>
    <property type="match status" value="1"/>
</dbReference>
<comment type="subunit">
    <text evidence="2">Pentamer of two alpha chains, and one each of the beta, delta, and gamma (in immature muscle) or epsilon (in mature muscle) chains.</text>
</comment>
<comment type="subcellular location">
    <subcellularLocation>
        <location evidence="17">Postsynaptic cell membrane</location>
        <topology evidence="17">Multi-pass membrane protein</topology>
    </subcellularLocation>
</comment>
<dbReference type="InterPro" id="IPR036719">
    <property type="entry name" value="Neuro-gated_channel_TM_sf"/>
</dbReference>
<evidence type="ECO:0000256" key="6">
    <source>
        <dbReference type="ARBA" id="ARBA00022729"/>
    </source>
</evidence>
<evidence type="ECO:0000259" key="24">
    <source>
        <dbReference type="Pfam" id="PF02932"/>
    </source>
</evidence>
<keyword evidence="7 22" id="KW-1133">Transmembrane helix</keyword>
<evidence type="ECO:0000256" key="14">
    <source>
        <dbReference type="ARBA" id="ARBA00023257"/>
    </source>
</evidence>
<dbReference type="Gene3D" id="1.20.58.390">
    <property type="entry name" value="Neurotransmitter-gated ion-channel transmembrane domain"/>
    <property type="match status" value="2"/>
</dbReference>
<keyword evidence="4" id="KW-1003">Cell membrane</keyword>
<dbReference type="FunFam" id="2.70.170.10:FF:000012">
    <property type="entry name" value="Nicotinic acetylcholine receptor subunit gamma"/>
    <property type="match status" value="1"/>
</dbReference>
<evidence type="ECO:0000256" key="2">
    <source>
        <dbReference type="ARBA" id="ARBA00011357"/>
    </source>
</evidence>
<feature type="transmembrane region" description="Helical" evidence="22">
    <location>
        <begin position="60"/>
        <end position="81"/>
    </location>
</feature>
<keyword evidence="8" id="KW-0770">Synapse</keyword>
<dbReference type="GO" id="GO:0022848">
    <property type="term" value="F:acetylcholine-gated monoatomic cation-selective channel activity"/>
    <property type="evidence" value="ECO:0007669"/>
    <property type="project" value="InterPro"/>
</dbReference>
<evidence type="ECO:0000313" key="25">
    <source>
        <dbReference type="EMBL" id="CAH2272383.1"/>
    </source>
</evidence>
<dbReference type="PRINTS" id="PR00252">
    <property type="entry name" value="NRIONCHANNEL"/>
</dbReference>
<keyword evidence="14" id="KW-0628">Postsynaptic cell membrane</keyword>
<keyword evidence="10 22" id="KW-0472">Membrane</keyword>
<feature type="domain" description="Neurotransmitter-gated ion-channel transmembrane" evidence="24">
    <location>
        <begin position="303"/>
        <end position="535"/>
    </location>
</feature>
<keyword evidence="5 22" id="KW-0812">Transmembrane</keyword>
<evidence type="ECO:0000256" key="19">
    <source>
        <dbReference type="ARBA" id="ARBA00036239"/>
    </source>
</evidence>
<keyword evidence="26" id="KW-1185">Reference proteome</keyword>
<evidence type="ECO:0000256" key="12">
    <source>
        <dbReference type="ARBA" id="ARBA00023170"/>
    </source>
</evidence>
<evidence type="ECO:0000256" key="20">
    <source>
        <dbReference type="ARBA" id="ARBA00037951"/>
    </source>
</evidence>
<keyword evidence="3 22" id="KW-0813">Transport</keyword>
<dbReference type="CDD" id="cd19064">
    <property type="entry name" value="LGIC_TM_nAChR"/>
    <property type="match status" value="1"/>
</dbReference>
<comment type="catalytic activity">
    <reaction evidence="19">
        <text>Na(+)(in) = Na(+)(out)</text>
        <dbReference type="Rhea" id="RHEA:34963"/>
        <dbReference type="ChEBI" id="CHEBI:29101"/>
    </reaction>
</comment>
<feature type="transmembrane region" description="Helical" evidence="22">
    <location>
        <begin position="297"/>
        <end position="321"/>
    </location>
</feature>
<evidence type="ECO:0000256" key="4">
    <source>
        <dbReference type="ARBA" id="ARBA00022475"/>
    </source>
</evidence>
<evidence type="ECO:0000259" key="23">
    <source>
        <dbReference type="Pfam" id="PF02931"/>
    </source>
</evidence>
<organism evidence="25 26">
    <name type="scientific">Pelobates cultripes</name>
    <name type="common">Western spadefoot toad</name>
    <dbReference type="NCBI Taxonomy" id="61616"/>
    <lineage>
        <taxon>Eukaryota</taxon>
        <taxon>Metazoa</taxon>
        <taxon>Chordata</taxon>
        <taxon>Craniata</taxon>
        <taxon>Vertebrata</taxon>
        <taxon>Euteleostomi</taxon>
        <taxon>Amphibia</taxon>
        <taxon>Batrachia</taxon>
        <taxon>Anura</taxon>
        <taxon>Pelobatoidea</taxon>
        <taxon>Pelobatidae</taxon>
        <taxon>Pelobates</taxon>
    </lineage>
</organism>
<comment type="similarity">
    <text evidence="20">Belongs to the ligand-gated ion channel (TC 1.A.9) family. Acetylcholine receptor (TC 1.A.9.1) subfamily. Beta-1/CHRNB1 sub-subfamily.</text>
</comment>
<proteinExistence type="inferred from homology"/>
<dbReference type="InterPro" id="IPR002394">
    <property type="entry name" value="Nicotinic_acetylcholine_rcpt"/>
</dbReference>
<feature type="transmembrane region" description="Helical" evidence="22">
    <location>
        <begin position="518"/>
        <end position="540"/>
    </location>
</feature>
<evidence type="ECO:0000256" key="1">
    <source>
        <dbReference type="ARBA" id="ARBA00003328"/>
    </source>
</evidence>
<dbReference type="FunFam" id="1.20.58.390:FF:000026">
    <property type="entry name" value="Cholinergic receptor nicotinic beta 1 subunit"/>
    <property type="match status" value="1"/>
</dbReference>
<dbReference type="InterPro" id="IPR006201">
    <property type="entry name" value="Neur_channel"/>
</dbReference>
<keyword evidence="6" id="KW-0732">Signal</keyword>
<dbReference type="InterPro" id="IPR018000">
    <property type="entry name" value="Neurotransmitter_ion_chnl_CS"/>
</dbReference>
<dbReference type="GO" id="GO:0005892">
    <property type="term" value="C:acetylcholine-gated channel complex"/>
    <property type="evidence" value="ECO:0007669"/>
    <property type="project" value="UniProtKB-ARBA"/>
</dbReference>
<evidence type="ECO:0000256" key="18">
    <source>
        <dbReference type="ARBA" id="ARBA00034430"/>
    </source>
</evidence>
<evidence type="ECO:0000313" key="26">
    <source>
        <dbReference type="Proteomes" id="UP001295444"/>
    </source>
</evidence>
<accession>A0AAD1RJ73</accession>
<evidence type="ECO:0000256" key="3">
    <source>
        <dbReference type="ARBA" id="ARBA00022448"/>
    </source>
</evidence>
<dbReference type="EMBL" id="OW240914">
    <property type="protein sequence ID" value="CAH2272383.1"/>
    <property type="molecule type" value="Genomic_DNA"/>
</dbReference>
<evidence type="ECO:0000256" key="10">
    <source>
        <dbReference type="ARBA" id="ARBA00023136"/>
    </source>
</evidence>
<dbReference type="GO" id="GO:0004888">
    <property type="term" value="F:transmembrane signaling receptor activity"/>
    <property type="evidence" value="ECO:0007669"/>
    <property type="project" value="InterPro"/>
</dbReference>
<protein>
    <recommendedName>
        <fullName evidence="21">Acetylcholine receptor subunit beta</fullName>
    </recommendedName>
</protein>
<evidence type="ECO:0000256" key="13">
    <source>
        <dbReference type="ARBA" id="ARBA00023180"/>
    </source>
</evidence>